<dbReference type="PANTHER" id="PTHR11851:SF49">
    <property type="entry name" value="MITOCHONDRIAL-PROCESSING PEPTIDASE SUBUNIT ALPHA"/>
    <property type="match status" value="1"/>
</dbReference>
<organism evidence="5 6">
    <name type="scientific">Marinoscillum luteum</name>
    <dbReference type="NCBI Taxonomy" id="861051"/>
    <lineage>
        <taxon>Bacteria</taxon>
        <taxon>Pseudomonadati</taxon>
        <taxon>Bacteroidota</taxon>
        <taxon>Cytophagia</taxon>
        <taxon>Cytophagales</taxon>
        <taxon>Reichenbachiellaceae</taxon>
        <taxon>Marinoscillum</taxon>
    </lineage>
</organism>
<dbReference type="RefSeq" id="WP_395419034.1">
    <property type="nucleotide sequence ID" value="NZ_JBIPKE010000020.1"/>
</dbReference>
<evidence type="ECO:0000256" key="2">
    <source>
        <dbReference type="SAM" id="SignalP"/>
    </source>
</evidence>
<dbReference type="Proteomes" id="UP001610063">
    <property type="component" value="Unassembled WGS sequence"/>
</dbReference>
<dbReference type="EMBL" id="JBIPKE010000020">
    <property type="protein sequence ID" value="MFH6985617.1"/>
    <property type="molecule type" value="Genomic_DNA"/>
</dbReference>
<evidence type="ECO:0000259" key="3">
    <source>
        <dbReference type="Pfam" id="PF00675"/>
    </source>
</evidence>
<proteinExistence type="inferred from homology"/>
<dbReference type="Pfam" id="PF05193">
    <property type="entry name" value="Peptidase_M16_C"/>
    <property type="match status" value="1"/>
</dbReference>
<protein>
    <submittedName>
        <fullName evidence="5">M16 family metallopeptidase</fullName>
    </submittedName>
</protein>
<dbReference type="Gene3D" id="3.30.830.10">
    <property type="entry name" value="Metalloenzyme, LuxS/M16 peptidase-like"/>
    <property type="match status" value="2"/>
</dbReference>
<evidence type="ECO:0000313" key="6">
    <source>
        <dbReference type="Proteomes" id="UP001610063"/>
    </source>
</evidence>
<gene>
    <name evidence="5" type="ORF">ACHKAR_19350</name>
</gene>
<dbReference type="InterPro" id="IPR011249">
    <property type="entry name" value="Metalloenz_LuxS/M16"/>
</dbReference>
<name>A0ABW7NDQ4_9BACT</name>
<dbReference type="InterPro" id="IPR050361">
    <property type="entry name" value="MPP/UQCRC_Complex"/>
</dbReference>
<feature type="domain" description="Peptidase M16 C-terminal" evidence="4">
    <location>
        <begin position="175"/>
        <end position="308"/>
    </location>
</feature>
<dbReference type="Pfam" id="PF00675">
    <property type="entry name" value="Peptidase_M16"/>
    <property type="match status" value="1"/>
</dbReference>
<keyword evidence="6" id="KW-1185">Reference proteome</keyword>
<sequence length="512" mass="57967">MKNLVYMFLSLLSLTATAQKVVELPMASTKIVVKIAFENGSMSDPVGKEGLTNLTATVLTETGSDQYTKSEIDDLLYPMAAQYRAFTDKEMTTFTFEVHKDFLNEFYTIFRSLLLNPSFAERDFSRVKSNTEVYVKEVIKASSDEDFSKMALEARLFAGTRYAHMKRGSINGLANITREDVVNHYKAFFTRNNVTIGIAGDYPASFLETLKADINSLPDTQPTVPELGEVAMPDGIQVQLVTKPDNLGTAIFTGYPISINRASADWPAMLVVNSYLGEHRKSYSKLYQLIRETRSMNYGDYTYIEWYEAGGSNQLPLTGFPRSQNYLAIWIRPVQTAYSLKSQYPELGDIKIGHAHFAMRMALNEIDRVKNEGLTADEFELTRQFLRSYMKLYIQSPERQLGFLMDSQFYGMENYIAEMDAKLAKLTLEEVNAAAAKYLQTENMYITMITDSNEAEPLKKSLMTNAPSPMSYSNIIRESLPERVFEADKKVEAYPMNVKKVTIESPASLFVD</sequence>
<reference evidence="5 6" key="1">
    <citation type="journal article" date="2013" name="Int. J. Syst. Evol. Microbiol.">
        <title>Marinoscillum luteum sp. nov., isolated from marine sediment.</title>
        <authorList>
            <person name="Cha I.T."/>
            <person name="Park S.J."/>
            <person name="Kim S.J."/>
            <person name="Kim J.G."/>
            <person name="Jung M.Y."/>
            <person name="Shin K.S."/>
            <person name="Kwon K.K."/>
            <person name="Yang S.H."/>
            <person name="Seo Y.S."/>
            <person name="Rhee S.K."/>
        </authorList>
    </citation>
    <scope>NUCLEOTIDE SEQUENCE [LARGE SCALE GENOMIC DNA]</scope>
    <source>
        <strain evidence="5 6">KCTC 23939</strain>
    </source>
</reference>
<keyword evidence="2" id="KW-0732">Signal</keyword>
<evidence type="ECO:0000313" key="5">
    <source>
        <dbReference type="EMBL" id="MFH6985617.1"/>
    </source>
</evidence>
<comment type="similarity">
    <text evidence="1">Belongs to the peptidase M16 family.</text>
</comment>
<feature type="signal peptide" evidence="2">
    <location>
        <begin position="1"/>
        <end position="18"/>
    </location>
</feature>
<dbReference type="SUPFAM" id="SSF63411">
    <property type="entry name" value="LuxS/MPP-like metallohydrolase"/>
    <property type="match status" value="2"/>
</dbReference>
<dbReference type="PANTHER" id="PTHR11851">
    <property type="entry name" value="METALLOPROTEASE"/>
    <property type="match status" value="1"/>
</dbReference>
<feature type="chain" id="PRO_5046520373" evidence="2">
    <location>
        <begin position="19"/>
        <end position="512"/>
    </location>
</feature>
<dbReference type="InterPro" id="IPR011765">
    <property type="entry name" value="Pept_M16_N"/>
</dbReference>
<evidence type="ECO:0000259" key="4">
    <source>
        <dbReference type="Pfam" id="PF05193"/>
    </source>
</evidence>
<dbReference type="InterPro" id="IPR007863">
    <property type="entry name" value="Peptidase_M16_C"/>
</dbReference>
<evidence type="ECO:0000256" key="1">
    <source>
        <dbReference type="ARBA" id="ARBA00007261"/>
    </source>
</evidence>
<accession>A0ABW7NDQ4</accession>
<comment type="caution">
    <text evidence="5">The sequence shown here is derived from an EMBL/GenBank/DDBJ whole genome shotgun (WGS) entry which is preliminary data.</text>
</comment>
<feature type="domain" description="Peptidase M16 N-terminal" evidence="3">
    <location>
        <begin position="33"/>
        <end position="159"/>
    </location>
</feature>